<evidence type="ECO:0000313" key="2">
    <source>
        <dbReference type="EMBL" id="SMG58436.1"/>
    </source>
</evidence>
<reference evidence="3" key="1">
    <citation type="submission" date="2017-04" db="EMBL/GenBank/DDBJ databases">
        <authorList>
            <person name="Varghese N."/>
            <person name="Submissions S."/>
        </authorList>
    </citation>
    <scope>NUCLEOTIDE SEQUENCE [LARGE SCALE GENOMIC DNA]</scope>
    <source>
        <strain evidence="3">LMG 29540</strain>
    </source>
</reference>
<dbReference type="Proteomes" id="UP000193228">
    <property type="component" value="Unassembled WGS sequence"/>
</dbReference>
<organism evidence="2 3">
    <name type="scientific">Paraburkholderia susongensis</name>
    <dbReference type="NCBI Taxonomy" id="1515439"/>
    <lineage>
        <taxon>Bacteria</taxon>
        <taxon>Pseudomonadati</taxon>
        <taxon>Pseudomonadota</taxon>
        <taxon>Betaproteobacteria</taxon>
        <taxon>Burkholderiales</taxon>
        <taxon>Burkholderiaceae</taxon>
        <taxon>Paraburkholderia</taxon>
    </lineage>
</organism>
<protein>
    <submittedName>
        <fullName evidence="2">Uncharacterized protein</fullName>
    </submittedName>
</protein>
<dbReference type="EMBL" id="FXAT01000011">
    <property type="protein sequence ID" value="SMG58436.1"/>
    <property type="molecule type" value="Genomic_DNA"/>
</dbReference>
<proteinExistence type="predicted"/>
<dbReference type="AlphaFoldDB" id="A0A1X7LX06"/>
<accession>A0A1X7LX06</accession>
<sequence length="88" mass="10024">MDGGASIASRLASIEFAMLAGINQRTKKWAALQRPECVDFRLYVRKLKNVLSVAALRCRCARSRTRAVTPASKRSRVSRKFRPEEEER</sequence>
<name>A0A1X7LX06_9BURK</name>
<gene>
    <name evidence="2" type="ORF">SAMN06265784_11169</name>
</gene>
<dbReference type="STRING" id="1515439.SAMN06265784_11169"/>
<feature type="region of interest" description="Disordered" evidence="1">
    <location>
        <begin position="66"/>
        <end position="88"/>
    </location>
</feature>
<keyword evidence="3" id="KW-1185">Reference proteome</keyword>
<evidence type="ECO:0000256" key="1">
    <source>
        <dbReference type="SAM" id="MobiDB-lite"/>
    </source>
</evidence>
<evidence type="ECO:0000313" key="3">
    <source>
        <dbReference type="Proteomes" id="UP000193228"/>
    </source>
</evidence>